<dbReference type="PATRIC" id="fig|1702214.3.peg.1935"/>
<dbReference type="AlphaFoldDB" id="A0A0Q4B796"/>
<keyword evidence="2" id="KW-1185">Reference proteome</keyword>
<protein>
    <submittedName>
        <fullName evidence="1">Uncharacterized protein</fullName>
    </submittedName>
</protein>
<comment type="caution">
    <text evidence="1">The sequence shown here is derived from an EMBL/GenBank/DDBJ whole genome shotgun (WGS) entry which is preliminary data.</text>
</comment>
<organism evidence="1 2">
    <name type="scientific">Candidatus [Bacteroides] periocalifornicus</name>
    <dbReference type="NCBI Taxonomy" id="1702214"/>
    <lineage>
        <taxon>Bacteria</taxon>
        <taxon>Pseudomonadati</taxon>
        <taxon>Bacteroidota</taxon>
    </lineage>
</organism>
<name>A0A0Q4B796_9BACT</name>
<dbReference type="Proteomes" id="UP000054172">
    <property type="component" value="Unassembled WGS sequence"/>
</dbReference>
<proteinExistence type="predicted"/>
<evidence type="ECO:0000313" key="2">
    <source>
        <dbReference type="Proteomes" id="UP000054172"/>
    </source>
</evidence>
<evidence type="ECO:0000313" key="1">
    <source>
        <dbReference type="EMBL" id="KQM08875.1"/>
    </source>
</evidence>
<dbReference type="EMBL" id="LIIK01000018">
    <property type="protein sequence ID" value="KQM08875.1"/>
    <property type="molecule type" value="Genomic_DNA"/>
</dbReference>
<accession>A0A0Q4B796</accession>
<sequence>MKSSTMLYTASEVEALIAQGEGQTVEFKETMPKRLADLATIACSFANSVGRRAARTRVRKHLLFHCNPASPHGMATVNG</sequence>
<dbReference type="InterPro" id="IPR038461">
    <property type="entry name" value="Schlafen_AlbA_2_dom_sf"/>
</dbReference>
<gene>
    <name evidence="1" type="ORF">AL399_04670</name>
</gene>
<dbReference type="Gene3D" id="3.30.950.30">
    <property type="entry name" value="Schlafen, AAA domain"/>
    <property type="match status" value="1"/>
</dbReference>
<reference evidence="1" key="1">
    <citation type="submission" date="2015-08" db="EMBL/GenBank/DDBJ databases">
        <title>Candidatus Bacteriodes Periocalifornicus.</title>
        <authorList>
            <person name="McLean J.S."/>
            <person name="Kelley S."/>
        </authorList>
    </citation>
    <scope>NUCLEOTIDE SEQUENCE [LARGE SCALE GENOMIC DNA]</scope>
    <source>
        <strain evidence="1">12B</strain>
    </source>
</reference>